<organism evidence="4 5">
    <name type="scientific">Ulvibacter antarcticus</name>
    <dbReference type="NCBI Taxonomy" id="442714"/>
    <lineage>
        <taxon>Bacteria</taxon>
        <taxon>Pseudomonadati</taxon>
        <taxon>Bacteroidota</taxon>
        <taxon>Flavobacteriia</taxon>
        <taxon>Flavobacteriales</taxon>
        <taxon>Flavobacteriaceae</taxon>
        <taxon>Ulvibacter</taxon>
    </lineage>
</organism>
<dbReference type="Gene3D" id="2.60.40.10">
    <property type="entry name" value="Immunoglobulins"/>
    <property type="match status" value="1"/>
</dbReference>
<dbReference type="Proteomes" id="UP000271339">
    <property type="component" value="Unassembled WGS sequence"/>
</dbReference>
<dbReference type="EMBL" id="REFC01000014">
    <property type="protein sequence ID" value="RMA57736.1"/>
    <property type="molecule type" value="Genomic_DNA"/>
</dbReference>
<dbReference type="InterPro" id="IPR026444">
    <property type="entry name" value="Secre_tail"/>
</dbReference>
<comment type="caution">
    <text evidence="4">The sequence shown here is derived from an EMBL/GenBank/DDBJ whole genome shotgun (WGS) entry which is preliminary data.</text>
</comment>
<feature type="signal peptide" evidence="2">
    <location>
        <begin position="1"/>
        <end position="20"/>
    </location>
</feature>
<feature type="domain" description="Secretion system C-terminal sorting" evidence="3">
    <location>
        <begin position="493"/>
        <end position="560"/>
    </location>
</feature>
<dbReference type="Pfam" id="PF11551">
    <property type="entry name" value="Omp28"/>
    <property type="match status" value="1"/>
</dbReference>
<proteinExistence type="predicted"/>
<reference evidence="4 5" key="1">
    <citation type="submission" date="2018-10" db="EMBL/GenBank/DDBJ databases">
        <title>Genomic Encyclopedia of Archaeal and Bacterial Type Strains, Phase II (KMG-II): from individual species to whole genera.</title>
        <authorList>
            <person name="Goeker M."/>
        </authorList>
    </citation>
    <scope>NUCLEOTIDE SEQUENCE [LARGE SCALE GENOMIC DNA]</scope>
    <source>
        <strain evidence="4 5">DSM 23424</strain>
    </source>
</reference>
<evidence type="ECO:0000256" key="2">
    <source>
        <dbReference type="SAM" id="SignalP"/>
    </source>
</evidence>
<evidence type="ECO:0000256" key="1">
    <source>
        <dbReference type="ARBA" id="ARBA00022729"/>
    </source>
</evidence>
<name>A0A3L9YAH8_9FLAO</name>
<dbReference type="AlphaFoldDB" id="A0A3L9YAH8"/>
<evidence type="ECO:0000313" key="4">
    <source>
        <dbReference type="EMBL" id="RMA57736.1"/>
    </source>
</evidence>
<evidence type="ECO:0000313" key="5">
    <source>
        <dbReference type="Proteomes" id="UP000271339"/>
    </source>
</evidence>
<dbReference type="NCBIfam" id="TIGR04183">
    <property type="entry name" value="Por_Secre_tail"/>
    <property type="match status" value="1"/>
</dbReference>
<dbReference type="InterPro" id="IPR021615">
    <property type="entry name" value="Omp28"/>
</dbReference>
<protein>
    <submittedName>
        <fullName evidence="4">Putative secreted protein (Por secretion system target)</fullName>
    </submittedName>
</protein>
<dbReference type="Pfam" id="PF18962">
    <property type="entry name" value="Por_Secre_tail"/>
    <property type="match status" value="1"/>
</dbReference>
<accession>A0A3L9YAH8</accession>
<keyword evidence="5" id="KW-1185">Reference proteome</keyword>
<sequence>MFTKSTSLLAFVLLAFTSIGQTIVSTTPENKKVVLEEFTGIHCVFCPDGHAIAQSIKDADPENVFLVNIHVGSYANPGSGEPDFRTPYGTAIVNQTGLVGYPGGTVNRMNFPGYEQGTAGTTAMSRNRWAAASNQTKNQASYVNIGVEATIDVQTSELIVHMEGYYTGDSPEGTNLLNIALLQNNTLGPQTGGNSGNEYNHQHRLVEMLTGQWGMDILTTTTGTLVDETITYTIPADYNGVPVVLADLEVVAFITETHQAIASGNGAKPTYTGITIANDAALTDIDDISDDCNSAFADVAPTVAVENLGADTITALTIEYSVNGGDVHTYEWTGSIPTYHEVTIELPEINYPVQAENELSVTIPDDENNTNNVIATDFRALNATTTVHMELHTDGYGSEVSWNVKDYSGATVYNGGPYGNNQTINETFELASDCYTFNIIDSYGDGGGSVELTDDNSLQVFYTDGTYGSGDSQNFSTDGFLGTNTAELEGVNIYPNPATTILNIVNAENSSIEVYNMLGQVLYTKSNISLNEQVTVSQLTAGTYFVKITNGNAVKTTKFIKN</sequence>
<feature type="chain" id="PRO_5017944064" evidence="2">
    <location>
        <begin position="21"/>
        <end position="562"/>
    </location>
</feature>
<keyword evidence="1 2" id="KW-0732">Signal</keyword>
<dbReference type="OrthoDB" id="6278496at2"/>
<evidence type="ECO:0000259" key="3">
    <source>
        <dbReference type="Pfam" id="PF18962"/>
    </source>
</evidence>
<gene>
    <name evidence="4" type="ORF">BXY75_2541</name>
</gene>
<dbReference type="InterPro" id="IPR013783">
    <property type="entry name" value="Ig-like_fold"/>
</dbReference>
<dbReference type="RefSeq" id="WP_121908431.1">
    <property type="nucleotide sequence ID" value="NZ_REFC01000014.1"/>
</dbReference>